<reference evidence="2 3" key="1">
    <citation type="journal article" date="2015" name="Genome Biol.">
        <title>Comparative genomics of Steinernema reveals deeply conserved gene regulatory networks.</title>
        <authorList>
            <person name="Dillman A.R."/>
            <person name="Macchietto M."/>
            <person name="Porter C.F."/>
            <person name="Rogers A."/>
            <person name="Williams B."/>
            <person name="Antoshechkin I."/>
            <person name="Lee M.M."/>
            <person name="Goodwin Z."/>
            <person name="Lu X."/>
            <person name="Lewis E.E."/>
            <person name="Goodrich-Blair H."/>
            <person name="Stock S.P."/>
            <person name="Adams B.J."/>
            <person name="Sternberg P.W."/>
            <person name="Mortazavi A."/>
        </authorList>
    </citation>
    <scope>NUCLEOTIDE SEQUENCE [LARGE SCALE GENOMIC DNA]</scope>
    <source>
        <strain evidence="2 3">ALL</strain>
    </source>
</reference>
<comment type="caution">
    <text evidence="2">The sequence shown here is derived from an EMBL/GenBank/DDBJ whole genome shotgun (WGS) entry which is preliminary data.</text>
</comment>
<evidence type="ECO:0000256" key="1">
    <source>
        <dbReference type="SAM" id="Phobius"/>
    </source>
</evidence>
<protein>
    <recommendedName>
        <fullName evidence="4">7TM GPCR serpentine receptor class x (Srx) domain-containing protein</fullName>
    </recommendedName>
</protein>
<dbReference type="AlphaFoldDB" id="A0A4U5PHU7"/>
<keyword evidence="1" id="KW-0812">Transmembrane</keyword>
<gene>
    <name evidence="2" type="ORF">L596_010114</name>
</gene>
<evidence type="ECO:0000313" key="2">
    <source>
        <dbReference type="EMBL" id="TKR96033.1"/>
    </source>
</evidence>
<keyword evidence="1" id="KW-0472">Membrane</keyword>
<feature type="transmembrane region" description="Helical" evidence="1">
    <location>
        <begin position="20"/>
        <end position="38"/>
    </location>
</feature>
<organism evidence="2 3">
    <name type="scientific">Steinernema carpocapsae</name>
    <name type="common">Entomopathogenic nematode</name>
    <dbReference type="NCBI Taxonomy" id="34508"/>
    <lineage>
        <taxon>Eukaryota</taxon>
        <taxon>Metazoa</taxon>
        <taxon>Ecdysozoa</taxon>
        <taxon>Nematoda</taxon>
        <taxon>Chromadorea</taxon>
        <taxon>Rhabditida</taxon>
        <taxon>Tylenchina</taxon>
        <taxon>Panagrolaimomorpha</taxon>
        <taxon>Strongyloidoidea</taxon>
        <taxon>Steinernematidae</taxon>
        <taxon>Steinernema</taxon>
    </lineage>
</organism>
<evidence type="ECO:0008006" key="4">
    <source>
        <dbReference type="Google" id="ProtNLM"/>
    </source>
</evidence>
<dbReference type="EMBL" id="AZBU02000002">
    <property type="protein sequence ID" value="TKR96033.1"/>
    <property type="molecule type" value="Genomic_DNA"/>
</dbReference>
<accession>A0A4U5PHU7</accession>
<name>A0A4U5PHU7_STECR</name>
<proteinExistence type="predicted"/>
<dbReference type="Proteomes" id="UP000298663">
    <property type="component" value="Unassembled WGS sequence"/>
</dbReference>
<dbReference type="STRING" id="34508.A0A4U5PHU7"/>
<evidence type="ECO:0000313" key="3">
    <source>
        <dbReference type="Proteomes" id="UP000298663"/>
    </source>
</evidence>
<sequence length="67" mass="7466">MLVLSFPHFLLTTLKVDHYFAAIVGVILNTFIVVGLNLKRSNSLGTYRWFLMAHAGNDLLSAVTMGR</sequence>
<reference evidence="2 3" key="2">
    <citation type="journal article" date="2019" name="G3 (Bethesda)">
        <title>Hybrid Assembly of the Genome of the Entomopathogenic Nematode Steinernema carpocapsae Identifies the X-Chromosome.</title>
        <authorList>
            <person name="Serra L."/>
            <person name="Macchietto M."/>
            <person name="Macias-Munoz A."/>
            <person name="McGill C.J."/>
            <person name="Rodriguez I.M."/>
            <person name="Rodriguez B."/>
            <person name="Murad R."/>
            <person name="Mortazavi A."/>
        </authorList>
    </citation>
    <scope>NUCLEOTIDE SEQUENCE [LARGE SCALE GENOMIC DNA]</scope>
    <source>
        <strain evidence="2 3">ALL</strain>
    </source>
</reference>
<keyword evidence="3" id="KW-1185">Reference proteome</keyword>
<keyword evidence="1" id="KW-1133">Transmembrane helix</keyword>